<keyword evidence="1" id="KW-0547">Nucleotide-binding</keyword>
<keyword evidence="3" id="KW-0418">Kinase</keyword>
<organism evidence="3 4">
    <name type="scientific">Cichlidogyrus casuarinus</name>
    <dbReference type="NCBI Taxonomy" id="1844966"/>
    <lineage>
        <taxon>Eukaryota</taxon>
        <taxon>Metazoa</taxon>
        <taxon>Spiralia</taxon>
        <taxon>Lophotrochozoa</taxon>
        <taxon>Platyhelminthes</taxon>
        <taxon>Monogenea</taxon>
        <taxon>Monopisthocotylea</taxon>
        <taxon>Dactylogyridea</taxon>
        <taxon>Ancyrocephalidae</taxon>
        <taxon>Cichlidogyrus</taxon>
    </lineage>
</organism>
<dbReference type="GO" id="GO:0005524">
    <property type="term" value="F:ATP binding"/>
    <property type="evidence" value="ECO:0007669"/>
    <property type="project" value="UniProtKB-KW"/>
</dbReference>
<dbReference type="InterPro" id="IPR050117">
    <property type="entry name" value="MAPK"/>
</dbReference>
<feature type="non-terminal residue" evidence="3">
    <location>
        <position position="1"/>
    </location>
</feature>
<proteinExistence type="predicted"/>
<evidence type="ECO:0000256" key="1">
    <source>
        <dbReference type="ARBA" id="ARBA00022741"/>
    </source>
</evidence>
<dbReference type="Proteomes" id="UP001626550">
    <property type="component" value="Unassembled WGS sequence"/>
</dbReference>
<reference evidence="3 4" key="1">
    <citation type="submission" date="2024-11" db="EMBL/GenBank/DDBJ databases">
        <title>Adaptive evolution of stress response genes in parasites aligns with host niche diversity.</title>
        <authorList>
            <person name="Hahn C."/>
            <person name="Resl P."/>
        </authorList>
    </citation>
    <scope>NUCLEOTIDE SEQUENCE [LARGE SCALE GENOMIC DNA]</scope>
    <source>
        <strain evidence="3">EGGRZ-B1_66</strain>
        <tissue evidence="3">Body</tissue>
    </source>
</reference>
<accession>A0ABD2PLE5</accession>
<gene>
    <name evidence="3" type="primary">MAPK13_3</name>
    <name evidence="3" type="ORF">Ciccas_013324</name>
</gene>
<protein>
    <submittedName>
        <fullName evidence="3">Mitogen-activated protein kinase 13</fullName>
    </submittedName>
</protein>
<dbReference type="SUPFAM" id="SSF56112">
    <property type="entry name" value="Protein kinase-like (PK-like)"/>
    <property type="match status" value="1"/>
</dbReference>
<keyword evidence="2" id="KW-0067">ATP-binding</keyword>
<dbReference type="GO" id="GO:0016301">
    <property type="term" value="F:kinase activity"/>
    <property type="evidence" value="ECO:0007669"/>
    <property type="project" value="UniProtKB-KW"/>
</dbReference>
<evidence type="ECO:0000256" key="2">
    <source>
        <dbReference type="ARBA" id="ARBA00022840"/>
    </source>
</evidence>
<dbReference type="InterPro" id="IPR011009">
    <property type="entry name" value="Kinase-like_dom_sf"/>
</dbReference>
<dbReference type="Gene3D" id="3.30.200.20">
    <property type="entry name" value="Phosphorylase Kinase, domain 1"/>
    <property type="match status" value="1"/>
</dbReference>
<dbReference type="AlphaFoldDB" id="A0ABD2PLE5"/>
<dbReference type="Gene3D" id="1.10.510.10">
    <property type="entry name" value="Transferase(Phosphotransferase) domain 1"/>
    <property type="match status" value="1"/>
</dbReference>
<name>A0ABD2PLE5_9PLAT</name>
<dbReference type="EMBL" id="JBJKFK010005763">
    <property type="protein sequence ID" value="KAL3308149.1"/>
    <property type="molecule type" value="Genomic_DNA"/>
</dbReference>
<evidence type="ECO:0000313" key="3">
    <source>
        <dbReference type="EMBL" id="KAL3308149.1"/>
    </source>
</evidence>
<evidence type="ECO:0000313" key="4">
    <source>
        <dbReference type="Proteomes" id="UP001626550"/>
    </source>
</evidence>
<keyword evidence="3" id="KW-0808">Transferase</keyword>
<sequence>SNHIDQLKKTLRIIGYPDEELMNKIESQSARDFLQNLDKVPNEPLERVVPTAPPAALNMMKKLLVLDPDRRYTAERGLEDPFVAFYHDPREEPTRDHLDFAYERNDTSLLEWKGKFTFTLDYSLQA</sequence>
<keyword evidence="4" id="KW-1185">Reference proteome</keyword>
<dbReference type="PANTHER" id="PTHR24055">
    <property type="entry name" value="MITOGEN-ACTIVATED PROTEIN KINASE"/>
    <property type="match status" value="1"/>
</dbReference>
<comment type="caution">
    <text evidence="3">The sequence shown here is derived from an EMBL/GenBank/DDBJ whole genome shotgun (WGS) entry which is preliminary data.</text>
</comment>